<protein>
    <submittedName>
        <fullName evidence="2">BgTH12-00207</fullName>
    </submittedName>
</protein>
<reference evidence="2" key="1">
    <citation type="submission" date="2020-10" db="EMBL/GenBank/DDBJ databases">
        <authorList>
            <person name="Muller C M."/>
        </authorList>
    </citation>
    <scope>NUCLEOTIDE SEQUENCE</scope>
    <source>
        <strain evidence="2">THUN-12</strain>
    </source>
</reference>
<feature type="domain" description="Thioredoxin" evidence="1">
    <location>
        <begin position="12"/>
        <end position="95"/>
    </location>
</feature>
<sequence>MTVHDISSLNEFREISKNHKKIILQFAPSMLRPSDYVSPVFDMLSDEDTDIYFVRADADRADDLATEFKVKAMPTFCYIKDGIIRKEIVGAISARIDDLLAVYS</sequence>
<dbReference type="PANTHER" id="PTHR10438:SF463">
    <property type="entry name" value="THIOREDOXIN"/>
    <property type="match status" value="1"/>
</dbReference>
<evidence type="ECO:0000313" key="3">
    <source>
        <dbReference type="Proteomes" id="UP000683417"/>
    </source>
</evidence>
<dbReference type="Proteomes" id="UP000683417">
    <property type="component" value="Unassembled WGS sequence"/>
</dbReference>
<gene>
    <name evidence="2" type="ORF">BGTH12_LOCUS6059</name>
</gene>
<evidence type="ECO:0000259" key="1">
    <source>
        <dbReference type="Pfam" id="PF00085"/>
    </source>
</evidence>
<evidence type="ECO:0000313" key="2">
    <source>
        <dbReference type="EMBL" id="CAD6504701.1"/>
    </source>
</evidence>
<dbReference type="InterPro" id="IPR013766">
    <property type="entry name" value="Thioredoxin_domain"/>
</dbReference>
<accession>A0A9W4DQS3</accession>
<dbReference type="EMBL" id="CAJHIT010000009">
    <property type="protein sequence ID" value="CAD6504701.1"/>
    <property type="molecule type" value="Genomic_DNA"/>
</dbReference>
<name>A0A9W4DQS3_BLUGR</name>
<comment type="caution">
    <text evidence="2">The sequence shown here is derived from an EMBL/GenBank/DDBJ whole genome shotgun (WGS) entry which is preliminary data.</text>
</comment>
<dbReference type="InterPro" id="IPR050620">
    <property type="entry name" value="Thioredoxin_H-type-like"/>
</dbReference>
<proteinExistence type="predicted"/>
<dbReference type="Pfam" id="PF00085">
    <property type="entry name" value="Thioredoxin"/>
    <property type="match status" value="1"/>
</dbReference>
<dbReference type="AlphaFoldDB" id="A0A9W4DQS3"/>
<dbReference type="CDD" id="cd02947">
    <property type="entry name" value="TRX_family"/>
    <property type="match status" value="1"/>
</dbReference>
<organism evidence="2 3">
    <name type="scientific">Blumeria graminis f. sp. triticale</name>
    <dbReference type="NCBI Taxonomy" id="1689686"/>
    <lineage>
        <taxon>Eukaryota</taxon>
        <taxon>Fungi</taxon>
        <taxon>Dikarya</taxon>
        <taxon>Ascomycota</taxon>
        <taxon>Pezizomycotina</taxon>
        <taxon>Leotiomycetes</taxon>
        <taxon>Erysiphales</taxon>
        <taxon>Erysiphaceae</taxon>
        <taxon>Blumeria</taxon>
    </lineage>
</organism>
<dbReference type="PANTHER" id="PTHR10438">
    <property type="entry name" value="THIOREDOXIN"/>
    <property type="match status" value="1"/>
</dbReference>